<dbReference type="GO" id="GO:0046872">
    <property type="term" value="F:metal ion binding"/>
    <property type="evidence" value="ECO:0007669"/>
    <property type="project" value="UniProtKB-KW"/>
</dbReference>
<sequence length="213" mass="24478">MSSYFAVVDGSMPGIYADPSYYGYYEEFNCYSDAFDYMCQYRHQVANFTEEYGDTEFRTRNGTATVYVHGVCSHNGYHDANAGYGIFWGYEHENNVAGPLLGYQTNNLAVLKAVLVAMLQALESGHTRLVLRTNSRYIYKHIKNDVYRWAQNNWRKTNGKPLKNVDMLQEYIHLANKFAKNCLNFVYTPLLACYGSRMASALAQDGKQMKRSY</sequence>
<dbReference type="Gene3D" id="3.30.420.10">
    <property type="entry name" value="Ribonuclease H-like superfamily/Ribonuclease H"/>
    <property type="match status" value="1"/>
</dbReference>
<dbReference type="GO" id="GO:0043137">
    <property type="term" value="P:DNA replication, removal of RNA primer"/>
    <property type="evidence" value="ECO:0007669"/>
    <property type="project" value="TreeGrafter"/>
</dbReference>
<evidence type="ECO:0000259" key="8">
    <source>
        <dbReference type="PROSITE" id="PS50879"/>
    </source>
</evidence>
<evidence type="ECO:0000256" key="6">
    <source>
        <dbReference type="ARBA" id="ARBA00022759"/>
    </source>
</evidence>
<evidence type="ECO:0000256" key="3">
    <source>
        <dbReference type="ARBA" id="ARBA00012180"/>
    </source>
</evidence>
<evidence type="ECO:0000313" key="9">
    <source>
        <dbReference type="Proteomes" id="UP000887574"/>
    </source>
</evidence>
<evidence type="ECO:0000256" key="1">
    <source>
        <dbReference type="ARBA" id="ARBA00000077"/>
    </source>
</evidence>
<dbReference type="Pfam" id="PF00075">
    <property type="entry name" value="RNase_H"/>
    <property type="match status" value="1"/>
</dbReference>
<dbReference type="InterPro" id="IPR002156">
    <property type="entry name" value="RNaseH_domain"/>
</dbReference>
<evidence type="ECO:0000313" key="10">
    <source>
        <dbReference type="WBParaSite" id="jg642"/>
    </source>
</evidence>
<dbReference type="SUPFAM" id="SSF53098">
    <property type="entry name" value="Ribonuclease H-like"/>
    <property type="match status" value="1"/>
</dbReference>
<proteinExistence type="inferred from homology"/>
<dbReference type="GO" id="GO:0003676">
    <property type="term" value="F:nucleic acid binding"/>
    <property type="evidence" value="ECO:0007669"/>
    <property type="project" value="InterPro"/>
</dbReference>
<accession>A0A915EHL1</accession>
<dbReference type="InterPro" id="IPR050092">
    <property type="entry name" value="RNase_H"/>
</dbReference>
<dbReference type="EC" id="3.1.26.4" evidence="3"/>
<keyword evidence="6" id="KW-0255">Endonuclease</keyword>
<reference evidence="10" key="1">
    <citation type="submission" date="2022-11" db="UniProtKB">
        <authorList>
            <consortium name="WormBaseParasite"/>
        </authorList>
    </citation>
    <scope>IDENTIFICATION</scope>
</reference>
<evidence type="ECO:0000256" key="2">
    <source>
        <dbReference type="ARBA" id="ARBA00005300"/>
    </source>
</evidence>
<keyword evidence="7" id="KW-0378">Hydrolase</keyword>
<dbReference type="Proteomes" id="UP000887574">
    <property type="component" value="Unplaced"/>
</dbReference>
<comment type="similarity">
    <text evidence="2">Belongs to the RNase H family.</text>
</comment>
<evidence type="ECO:0000256" key="4">
    <source>
        <dbReference type="ARBA" id="ARBA00022722"/>
    </source>
</evidence>
<dbReference type="PANTHER" id="PTHR10642:SF26">
    <property type="entry name" value="RIBONUCLEASE H1"/>
    <property type="match status" value="1"/>
</dbReference>
<dbReference type="InterPro" id="IPR012337">
    <property type="entry name" value="RNaseH-like_sf"/>
</dbReference>
<keyword evidence="5" id="KW-0479">Metal-binding</keyword>
<dbReference type="PANTHER" id="PTHR10642">
    <property type="entry name" value="RIBONUCLEASE H1"/>
    <property type="match status" value="1"/>
</dbReference>
<dbReference type="GO" id="GO:0004523">
    <property type="term" value="F:RNA-DNA hybrid ribonuclease activity"/>
    <property type="evidence" value="ECO:0007669"/>
    <property type="project" value="UniProtKB-EC"/>
</dbReference>
<dbReference type="WBParaSite" id="jg642">
    <property type="protein sequence ID" value="jg642"/>
    <property type="gene ID" value="jg642"/>
</dbReference>
<name>A0A915EHL1_9BILA</name>
<keyword evidence="9" id="KW-1185">Reference proteome</keyword>
<dbReference type="InterPro" id="IPR036397">
    <property type="entry name" value="RNaseH_sf"/>
</dbReference>
<evidence type="ECO:0000256" key="7">
    <source>
        <dbReference type="ARBA" id="ARBA00022801"/>
    </source>
</evidence>
<evidence type="ECO:0000256" key="5">
    <source>
        <dbReference type="ARBA" id="ARBA00022723"/>
    </source>
</evidence>
<dbReference type="PROSITE" id="PS50879">
    <property type="entry name" value="RNASE_H_1"/>
    <property type="match status" value="1"/>
</dbReference>
<comment type="catalytic activity">
    <reaction evidence="1">
        <text>Endonucleolytic cleavage to 5'-phosphomonoester.</text>
        <dbReference type="EC" id="3.1.26.4"/>
    </reaction>
</comment>
<dbReference type="AlphaFoldDB" id="A0A915EHL1"/>
<feature type="domain" description="RNase H type-1" evidence="8">
    <location>
        <begin position="60"/>
        <end position="208"/>
    </location>
</feature>
<keyword evidence="4" id="KW-0540">Nuclease</keyword>
<organism evidence="9 10">
    <name type="scientific">Ditylenchus dipsaci</name>
    <dbReference type="NCBI Taxonomy" id="166011"/>
    <lineage>
        <taxon>Eukaryota</taxon>
        <taxon>Metazoa</taxon>
        <taxon>Ecdysozoa</taxon>
        <taxon>Nematoda</taxon>
        <taxon>Chromadorea</taxon>
        <taxon>Rhabditida</taxon>
        <taxon>Tylenchina</taxon>
        <taxon>Tylenchomorpha</taxon>
        <taxon>Sphaerularioidea</taxon>
        <taxon>Anguinidae</taxon>
        <taxon>Anguininae</taxon>
        <taxon>Ditylenchus</taxon>
    </lineage>
</organism>
<protein>
    <recommendedName>
        <fullName evidence="3">ribonuclease H</fullName>
        <ecNumber evidence="3">3.1.26.4</ecNumber>
    </recommendedName>
</protein>